<feature type="transmembrane region" description="Helical" evidence="5">
    <location>
        <begin position="224"/>
        <end position="244"/>
    </location>
</feature>
<dbReference type="PROSITE" id="PS50801">
    <property type="entry name" value="STAS"/>
    <property type="match status" value="1"/>
</dbReference>
<dbReference type="NCBIfam" id="TIGR00815">
    <property type="entry name" value="sulP"/>
    <property type="match status" value="1"/>
</dbReference>
<dbReference type="InterPro" id="IPR001902">
    <property type="entry name" value="SLC26A/SulP_fam"/>
</dbReference>
<dbReference type="STRING" id="546991.N1JLN7"/>
<organism evidence="7 8">
    <name type="scientific">Blumeria graminis f. sp. hordei (strain DH14)</name>
    <name type="common">Barley powdery mildew</name>
    <name type="synonym">Oidium monilioides f. sp. hordei</name>
    <dbReference type="NCBI Taxonomy" id="546991"/>
    <lineage>
        <taxon>Eukaryota</taxon>
        <taxon>Fungi</taxon>
        <taxon>Dikarya</taxon>
        <taxon>Ascomycota</taxon>
        <taxon>Pezizomycotina</taxon>
        <taxon>Leotiomycetes</taxon>
        <taxon>Erysiphales</taxon>
        <taxon>Erysiphaceae</taxon>
        <taxon>Blumeria</taxon>
        <taxon>Blumeria hordei</taxon>
    </lineage>
</organism>
<feature type="transmembrane region" description="Helical" evidence="5">
    <location>
        <begin position="385"/>
        <end position="408"/>
    </location>
</feature>
<dbReference type="HOGENOM" id="CLU_003182_8_3_1"/>
<dbReference type="Pfam" id="PF00916">
    <property type="entry name" value="Sulfate_transp"/>
    <property type="match status" value="1"/>
</dbReference>
<evidence type="ECO:0000256" key="3">
    <source>
        <dbReference type="ARBA" id="ARBA00022989"/>
    </source>
</evidence>
<evidence type="ECO:0000313" key="8">
    <source>
        <dbReference type="Proteomes" id="UP000015441"/>
    </source>
</evidence>
<dbReference type="PANTHER" id="PTHR11814">
    <property type="entry name" value="SULFATE TRANSPORTER"/>
    <property type="match status" value="1"/>
</dbReference>
<feature type="transmembrane region" description="Helical" evidence="5">
    <location>
        <begin position="347"/>
        <end position="365"/>
    </location>
</feature>
<dbReference type="Pfam" id="PF01740">
    <property type="entry name" value="STAS"/>
    <property type="match status" value="1"/>
</dbReference>
<dbReference type="CDD" id="cd07042">
    <property type="entry name" value="STAS_SulP_like_sulfate_transporter"/>
    <property type="match status" value="1"/>
</dbReference>
<dbReference type="eggNOG" id="KOG0236">
    <property type="taxonomic scope" value="Eukaryota"/>
</dbReference>
<keyword evidence="8" id="KW-1185">Reference proteome</keyword>
<name>N1JLN7_BLUG1</name>
<dbReference type="InterPro" id="IPR011547">
    <property type="entry name" value="SLC26A/SulP_dom"/>
</dbReference>
<feature type="transmembrane region" description="Helical" evidence="5">
    <location>
        <begin position="151"/>
        <end position="173"/>
    </location>
</feature>
<dbReference type="InterPro" id="IPR036513">
    <property type="entry name" value="STAS_dom_sf"/>
</dbReference>
<gene>
    <name evidence="7" type="ORF">BGHDH14_bgh04550</name>
</gene>
<evidence type="ECO:0000256" key="2">
    <source>
        <dbReference type="ARBA" id="ARBA00022692"/>
    </source>
</evidence>
<evidence type="ECO:0000313" key="7">
    <source>
        <dbReference type="EMBL" id="CCU81461.1"/>
    </source>
</evidence>
<feature type="transmembrane region" description="Helical" evidence="5">
    <location>
        <begin position="73"/>
        <end position="93"/>
    </location>
</feature>
<dbReference type="GO" id="GO:0055085">
    <property type="term" value="P:transmembrane transport"/>
    <property type="evidence" value="ECO:0007669"/>
    <property type="project" value="InterPro"/>
</dbReference>
<keyword evidence="3 5" id="KW-1133">Transmembrane helix</keyword>
<dbReference type="InterPro" id="IPR002645">
    <property type="entry name" value="STAS_dom"/>
</dbReference>
<feature type="transmembrane region" description="Helical" evidence="5">
    <location>
        <begin position="180"/>
        <end position="204"/>
    </location>
</feature>
<dbReference type="InParanoid" id="N1JLN7"/>
<dbReference type="GO" id="GO:0016020">
    <property type="term" value="C:membrane"/>
    <property type="evidence" value="ECO:0007669"/>
    <property type="project" value="UniProtKB-SubCell"/>
</dbReference>
<dbReference type="Gene3D" id="3.30.750.24">
    <property type="entry name" value="STAS domain"/>
    <property type="match status" value="1"/>
</dbReference>
<evidence type="ECO:0000256" key="5">
    <source>
        <dbReference type="SAM" id="Phobius"/>
    </source>
</evidence>
<sequence>MTSNVPEPKVSSVGFKDRIHHELKTDPILIQAKSLATGCTKSLPSATTQYLLDKVPVVRWLPRYSTKWFVNDLLAGTTIGLLLIPQSLAYARIANIPGEYGLMSSWIPPLLGLFALTGQIDLCPGPTSIIGVLVAEVIQDFRNEGFSPERISGVLTFLTGIIALSVGILRLGFILDFISLPVLSGFVSAAGFLTILSQIPALFGNTAGAKTSEKVRDMFVKLPMAKPFDTLVGFSCILILVLIEQAGKRWGKKNKVIWILSTCRNAIVIILFTLISFGINKDLDTPKFELSKISAAKIETPRLPPTTLFRRLFFRSITIFVATALEHLAIGKTYGRRHGYKVDESQELVFLGISNLLNGFFPTMAGGGSISRSAVSAESGVKTPLSGIFTSGFVLLSLYFLTGALYWIPKATLSAVIITAVYSLLVGPSTFYSYWRVSLPDFIASMIAFWVTLFVSIEMGVALAVAFSVLHTLLRLAFSQVTTVKVQEVSNMYPSSSGLSSALTSALLENTLIFTFKQPIFFLNAERIKTTLLNSINHQRSCITSDRSRSTSENSLTRRERLWCESKNSSFETLTQECISNSLSDAPSSPLVVILDFTHVFSIDTTGIQALLDVQREIHAQAGPGIQWRLVSVQQHVRLRLERSGCNLQDVGVEDWDMSILEDTENGAPIAVFQNMHRAVLSLRKK</sequence>
<keyword evidence="4 5" id="KW-0472">Membrane</keyword>
<evidence type="ECO:0000256" key="1">
    <source>
        <dbReference type="ARBA" id="ARBA00004141"/>
    </source>
</evidence>
<feature type="transmembrane region" description="Helical" evidence="5">
    <location>
        <begin position="447"/>
        <end position="470"/>
    </location>
</feature>
<dbReference type="OrthoDB" id="288203at2759"/>
<dbReference type="Proteomes" id="UP000015441">
    <property type="component" value="Unassembled WGS sequence"/>
</dbReference>
<evidence type="ECO:0000256" key="4">
    <source>
        <dbReference type="ARBA" id="ARBA00023136"/>
    </source>
</evidence>
<feature type="transmembrane region" description="Helical" evidence="5">
    <location>
        <begin position="312"/>
        <end position="335"/>
    </location>
</feature>
<feature type="transmembrane region" description="Helical" evidence="5">
    <location>
        <begin position="256"/>
        <end position="279"/>
    </location>
</feature>
<dbReference type="SUPFAM" id="SSF52091">
    <property type="entry name" value="SpoIIaa-like"/>
    <property type="match status" value="1"/>
</dbReference>
<accession>N1JLN7</accession>
<feature type="transmembrane region" description="Helical" evidence="5">
    <location>
        <begin position="415"/>
        <end position="435"/>
    </location>
</feature>
<protein>
    <submittedName>
        <fullName evidence="7">Sulfate permease</fullName>
    </submittedName>
</protein>
<comment type="subcellular location">
    <subcellularLocation>
        <location evidence="1">Membrane</location>
        <topology evidence="1">Multi-pass membrane protein</topology>
    </subcellularLocation>
</comment>
<reference evidence="7 8" key="1">
    <citation type="journal article" date="2010" name="Science">
        <title>Genome expansion and gene loss in powdery mildew fungi reveal tradeoffs in extreme parasitism.</title>
        <authorList>
            <person name="Spanu P.D."/>
            <person name="Abbott J.C."/>
            <person name="Amselem J."/>
            <person name="Burgis T.A."/>
            <person name="Soanes D.M."/>
            <person name="Stueber K."/>
            <person name="Ver Loren van Themaat E."/>
            <person name="Brown J.K.M."/>
            <person name="Butcher S.A."/>
            <person name="Gurr S.J."/>
            <person name="Lebrun M.-H."/>
            <person name="Ridout C.J."/>
            <person name="Schulze-Lefert P."/>
            <person name="Talbot N.J."/>
            <person name="Ahmadinejad N."/>
            <person name="Ametz C."/>
            <person name="Barton G.R."/>
            <person name="Benjdia M."/>
            <person name="Bidzinski P."/>
            <person name="Bindschedler L.V."/>
            <person name="Both M."/>
            <person name="Brewer M.T."/>
            <person name="Cadle-Davidson L."/>
            <person name="Cadle-Davidson M.M."/>
            <person name="Collemare J."/>
            <person name="Cramer R."/>
            <person name="Frenkel O."/>
            <person name="Godfrey D."/>
            <person name="Harriman J."/>
            <person name="Hoede C."/>
            <person name="King B.C."/>
            <person name="Klages S."/>
            <person name="Kleemann J."/>
            <person name="Knoll D."/>
            <person name="Koti P.S."/>
            <person name="Kreplak J."/>
            <person name="Lopez-Ruiz F.J."/>
            <person name="Lu X."/>
            <person name="Maekawa T."/>
            <person name="Mahanil S."/>
            <person name="Micali C."/>
            <person name="Milgroom M.G."/>
            <person name="Montana G."/>
            <person name="Noir S."/>
            <person name="O'Connell R.J."/>
            <person name="Oberhaensli S."/>
            <person name="Parlange F."/>
            <person name="Pedersen C."/>
            <person name="Quesneville H."/>
            <person name="Reinhardt R."/>
            <person name="Rott M."/>
            <person name="Sacristan S."/>
            <person name="Schmidt S.M."/>
            <person name="Schoen M."/>
            <person name="Skamnioti P."/>
            <person name="Sommer H."/>
            <person name="Stephens A."/>
            <person name="Takahara H."/>
            <person name="Thordal-Christensen H."/>
            <person name="Vigouroux M."/>
            <person name="Wessling R."/>
            <person name="Wicker T."/>
            <person name="Panstruga R."/>
        </authorList>
    </citation>
    <scope>NUCLEOTIDE SEQUENCE [LARGE SCALE GENOMIC DNA]</scope>
    <source>
        <strain evidence="7">DH14</strain>
    </source>
</reference>
<evidence type="ECO:0000259" key="6">
    <source>
        <dbReference type="PROSITE" id="PS50801"/>
    </source>
</evidence>
<keyword evidence="2 5" id="KW-0812">Transmembrane</keyword>
<dbReference type="EMBL" id="CAUH01005087">
    <property type="protein sequence ID" value="CCU81461.1"/>
    <property type="molecule type" value="Genomic_DNA"/>
</dbReference>
<feature type="domain" description="STAS" evidence="6">
    <location>
        <begin position="501"/>
        <end position="683"/>
    </location>
</feature>
<proteinExistence type="predicted"/>
<comment type="caution">
    <text evidence="7">The sequence shown here is derived from an EMBL/GenBank/DDBJ whole genome shotgun (WGS) entry which is preliminary data.</text>
</comment>
<dbReference type="AlphaFoldDB" id="N1JLN7"/>